<feature type="compositionally biased region" description="Polar residues" evidence="1">
    <location>
        <begin position="1"/>
        <end position="14"/>
    </location>
</feature>
<reference evidence="2 3" key="1">
    <citation type="journal article" date="2021" name="Nat. Commun.">
        <title>Incipient diploidization of the medicinal plant Perilla within 10,000 years.</title>
        <authorList>
            <person name="Zhang Y."/>
            <person name="Shen Q."/>
            <person name="Leng L."/>
            <person name="Zhang D."/>
            <person name="Chen S."/>
            <person name="Shi Y."/>
            <person name="Ning Z."/>
            <person name="Chen S."/>
        </authorList>
    </citation>
    <scope>NUCLEOTIDE SEQUENCE [LARGE SCALE GENOMIC DNA]</scope>
    <source>
        <strain evidence="3">cv. PC099</strain>
    </source>
</reference>
<feature type="region of interest" description="Disordered" evidence="1">
    <location>
        <begin position="1"/>
        <end position="34"/>
    </location>
</feature>
<protein>
    <submittedName>
        <fullName evidence="2">Uncharacterized protein</fullName>
    </submittedName>
</protein>
<name>A0AAD4IW44_PERFH</name>
<dbReference type="Proteomes" id="UP001190926">
    <property type="component" value="Unassembled WGS sequence"/>
</dbReference>
<dbReference type="AlphaFoldDB" id="A0AAD4IW44"/>
<sequence length="111" mass="12397">MMNVKQTIHISESGSADERSILRQSHPPHRGHHVGVGPILPLLWFTFGEETSSSTDASTTSTIEDRARIRRLEETVLDLVDVLRQLAPDRLPPHYTTHSSTANDDLDDESV</sequence>
<evidence type="ECO:0000313" key="2">
    <source>
        <dbReference type="EMBL" id="KAH6822599.1"/>
    </source>
</evidence>
<proteinExistence type="predicted"/>
<evidence type="ECO:0000256" key="1">
    <source>
        <dbReference type="SAM" id="MobiDB-lite"/>
    </source>
</evidence>
<dbReference type="EMBL" id="SDAM02001264">
    <property type="protein sequence ID" value="KAH6822599.1"/>
    <property type="molecule type" value="Genomic_DNA"/>
</dbReference>
<evidence type="ECO:0000313" key="3">
    <source>
        <dbReference type="Proteomes" id="UP001190926"/>
    </source>
</evidence>
<comment type="caution">
    <text evidence="2">The sequence shown here is derived from an EMBL/GenBank/DDBJ whole genome shotgun (WGS) entry which is preliminary data.</text>
</comment>
<accession>A0AAD4IW44</accession>
<feature type="region of interest" description="Disordered" evidence="1">
    <location>
        <begin position="88"/>
        <end position="111"/>
    </location>
</feature>
<organism evidence="2 3">
    <name type="scientific">Perilla frutescens var. hirtella</name>
    <name type="common">Perilla citriodora</name>
    <name type="synonym">Perilla setoyensis</name>
    <dbReference type="NCBI Taxonomy" id="608512"/>
    <lineage>
        <taxon>Eukaryota</taxon>
        <taxon>Viridiplantae</taxon>
        <taxon>Streptophyta</taxon>
        <taxon>Embryophyta</taxon>
        <taxon>Tracheophyta</taxon>
        <taxon>Spermatophyta</taxon>
        <taxon>Magnoliopsida</taxon>
        <taxon>eudicotyledons</taxon>
        <taxon>Gunneridae</taxon>
        <taxon>Pentapetalae</taxon>
        <taxon>asterids</taxon>
        <taxon>lamiids</taxon>
        <taxon>Lamiales</taxon>
        <taxon>Lamiaceae</taxon>
        <taxon>Nepetoideae</taxon>
        <taxon>Elsholtzieae</taxon>
        <taxon>Perilla</taxon>
    </lineage>
</organism>
<keyword evidence="3" id="KW-1185">Reference proteome</keyword>
<gene>
    <name evidence="2" type="ORF">C2S53_018322</name>
</gene>